<keyword evidence="3" id="KW-1185">Reference proteome</keyword>
<dbReference type="CDD" id="cd07067">
    <property type="entry name" value="HP_PGM_like"/>
    <property type="match status" value="1"/>
</dbReference>
<sequence length="611" mass="68187">MDEAENFGGGRSRGSTTALNPACQSAQSQVRAGRSRITNAHIDVDKTRGTAVDGLTDGLATDWRRPDGRTDGAGQREEPPLAPRSTAAHSASNLASRRNGRPALSSSSPSPAIALCRAPPGRLHPAIAAAHSNFRLPLRRRTQPAAMAKPRLIILIRHAQSEGNKNREIHQSIPDHRVKLTAEGWTQAHDAGRRLRNLLRPDDTLHFFTSPYRRTRETTEGILATLTSDGPGPSPFRRSNIKIYEEPRLREQDFGNFQPCGAEMERMWQERADYGHFFYRIPNGESAADAYDRVSGFNESLWRQFGEDDFASVCVLVTHGLMSRIFLMKWYHFTVEYFEDLRNVNHCEFLIMRKRDNGKFLLENNLRTWSELRRERSTVTTNAKDKADHSNKTSTVTRRWGGCPDGCNHTNHYKKRHDLEALQQRDIERSGLPGSNGGGTTIASRRQRENRAIGSDDGDDEQSDHRAAPDLEIDVTRTLEGAQSSPNDTPSFITAEHRLRGLKSSRLHLGRDFGGTYSGHASLSESDTDASEDEAQRRHRVASINTRIRSTIRGGAEDRRGETGNHAFANRLGDEPPTAADLSKSGDGPDVDLDDLDKAEREDRSIEGSVY</sequence>
<dbReference type="PANTHER" id="PTHR46192">
    <property type="entry name" value="BROAD-RANGE ACID PHOSPHATASE DET1"/>
    <property type="match status" value="1"/>
</dbReference>
<protein>
    <submittedName>
        <fullName evidence="2">Broad-range acid phosphatase DET1</fullName>
    </submittedName>
</protein>
<organism evidence="2 3">
    <name type="scientific">Tolypocladium capitatum</name>
    <dbReference type="NCBI Taxonomy" id="45235"/>
    <lineage>
        <taxon>Eukaryota</taxon>
        <taxon>Fungi</taxon>
        <taxon>Dikarya</taxon>
        <taxon>Ascomycota</taxon>
        <taxon>Pezizomycotina</taxon>
        <taxon>Sordariomycetes</taxon>
        <taxon>Hypocreomycetidae</taxon>
        <taxon>Hypocreales</taxon>
        <taxon>Ophiocordycipitaceae</taxon>
        <taxon>Tolypocladium</taxon>
    </lineage>
</organism>
<dbReference type="OrthoDB" id="10261749at2759"/>
<dbReference type="AlphaFoldDB" id="A0A2K3QC64"/>
<feature type="compositionally biased region" description="Basic and acidic residues" evidence="1">
    <location>
        <begin position="62"/>
        <end position="79"/>
    </location>
</feature>
<dbReference type="InterPro" id="IPR029033">
    <property type="entry name" value="His_PPase_superfam"/>
</dbReference>
<feature type="compositionally biased region" description="Polar residues" evidence="1">
    <location>
        <begin position="87"/>
        <end position="96"/>
    </location>
</feature>
<dbReference type="SUPFAM" id="SSF53254">
    <property type="entry name" value="Phosphoglycerate mutase-like"/>
    <property type="match status" value="1"/>
</dbReference>
<dbReference type="Proteomes" id="UP000236621">
    <property type="component" value="Unassembled WGS sequence"/>
</dbReference>
<evidence type="ECO:0000256" key="1">
    <source>
        <dbReference type="SAM" id="MobiDB-lite"/>
    </source>
</evidence>
<evidence type="ECO:0000313" key="2">
    <source>
        <dbReference type="EMBL" id="PNY25136.1"/>
    </source>
</evidence>
<feature type="region of interest" description="Disordered" evidence="1">
    <location>
        <begin position="427"/>
        <end position="472"/>
    </location>
</feature>
<dbReference type="Pfam" id="PF00300">
    <property type="entry name" value="His_Phos_1"/>
    <property type="match status" value="1"/>
</dbReference>
<reference evidence="2 3" key="1">
    <citation type="submission" date="2017-08" db="EMBL/GenBank/DDBJ databases">
        <title>Harnessing the power of phylogenomics to disentangle the directionality and signatures of interkingdom host jumping in the parasitic fungal genus Tolypocladium.</title>
        <authorList>
            <person name="Quandt C.A."/>
            <person name="Patterson W."/>
            <person name="Spatafora J.W."/>
        </authorList>
    </citation>
    <scope>NUCLEOTIDE SEQUENCE [LARGE SCALE GENOMIC DNA]</scope>
    <source>
        <strain evidence="2 3">CBS 113982</strain>
    </source>
</reference>
<dbReference type="Gene3D" id="3.40.50.1240">
    <property type="entry name" value="Phosphoglycerate mutase-like"/>
    <property type="match status" value="1"/>
</dbReference>
<feature type="compositionally biased region" description="Polar residues" evidence="1">
    <location>
        <begin position="13"/>
        <end position="30"/>
    </location>
</feature>
<dbReference type="SMART" id="SM00855">
    <property type="entry name" value="PGAM"/>
    <property type="match status" value="1"/>
</dbReference>
<dbReference type="InterPro" id="IPR052765">
    <property type="entry name" value="PGM-Related"/>
</dbReference>
<dbReference type="InterPro" id="IPR013078">
    <property type="entry name" value="His_Pase_superF_clade-1"/>
</dbReference>
<proteinExistence type="predicted"/>
<dbReference type="EMBL" id="NRSZ01000801">
    <property type="protein sequence ID" value="PNY25136.1"/>
    <property type="molecule type" value="Genomic_DNA"/>
</dbReference>
<feature type="compositionally biased region" description="Basic and acidic residues" evidence="1">
    <location>
        <begin position="463"/>
        <end position="472"/>
    </location>
</feature>
<evidence type="ECO:0000313" key="3">
    <source>
        <dbReference type="Proteomes" id="UP000236621"/>
    </source>
</evidence>
<feature type="region of interest" description="Disordered" evidence="1">
    <location>
        <begin position="1"/>
        <end position="117"/>
    </location>
</feature>
<accession>A0A2K3QC64</accession>
<feature type="compositionally biased region" description="Basic and acidic residues" evidence="1">
    <location>
        <begin position="596"/>
        <end position="611"/>
    </location>
</feature>
<feature type="region of interest" description="Disordered" evidence="1">
    <location>
        <begin position="375"/>
        <end position="401"/>
    </location>
</feature>
<dbReference type="STRING" id="45235.A0A2K3QC64"/>
<gene>
    <name evidence="2" type="ORF">TCAP_04926</name>
</gene>
<feature type="compositionally biased region" description="Low complexity" evidence="1">
    <location>
        <begin position="102"/>
        <end position="115"/>
    </location>
</feature>
<name>A0A2K3QC64_9HYPO</name>
<feature type="compositionally biased region" description="Basic and acidic residues" evidence="1">
    <location>
        <begin position="375"/>
        <end position="391"/>
    </location>
</feature>
<feature type="region of interest" description="Disordered" evidence="1">
    <location>
        <begin position="518"/>
        <end position="611"/>
    </location>
</feature>
<comment type="caution">
    <text evidence="2">The sequence shown here is derived from an EMBL/GenBank/DDBJ whole genome shotgun (WGS) entry which is preliminary data.</text>
</comment>